<proteinExistence type="inferred from homology"/>
<feature type="compositionally biased region" description="Polar residues" evidence="6">
    <location>
        <begin position="371"/>
        <end position="380"/>
    </location>
</feature>
<feature type="transmembrane region" description="Helical" evidence="7">
    <location>
        <begin position="31"/>
        <end position="50"/>
    </location>
</feature>
<dbReference type="AlphaFoldDB" id="A0A1Y2E4W3"/>
<dbReference type="OrthoDB" id="5378633at2759"/>
<feature type="domain" description="Rhodopsin" evidence="8">
    <location>
        <begin position="50"/>
        <end position="290"/>
    </location>
</feature>
<reference evidence="9 10" key="1">
    <citation type="submission" date="2016-07" db="EMBL/GenBank/DDBJ databases">
        <title>Pervasive Adenine N6-methylation of Active Genes in Fungi.</title>
        <authorList>
            <consortium name="DOE Joint Genome Institute"/>
            <person name="Mondo S.J."/>
            <person name="Dannebaum R.O."/>
            <person name="Kuo R.C."/>
            <person name="Labutti K."/>
            <person name="Haridas S."/>
            <person name="Kuo A."/>
            <person name="Salamov A."/>
            <person name="Ahrendt S.R."/>
            <person name="Lipzen A."/>
            <person name="Sullivan W."/>
            <person name="Andreopoulos W.B."/>
            <person name="Clum A."/>
            <person name="Lindquist E."/>
            <person name="Daum C."/>
            <person name="Ramamoorthy G.K."/>
            <person name="Gryganskyi A."/>
            <person name="Culley D."/>
            <person name="Magnuson J.K."/>
            <person name="James T.Y."/>
            <person name="O'Malley M.A."/>
            <person name="Stajich J.E."/>
            <person name="Spatafora J.W."/>
            <person name="Visel A."/>
            <person name="Grigoriev I.V."/>
        </authorList>
    </citation>
    <scope>NUCLEOTIDE SEQUENCE [LARGE SCALE GENOMIC DNA]</scope>
    <source>
        <strain evidence="9 10">CBS 129021</strain>
    </source>
</reference>
<evidence type="ECO:0000256" key="7">
    <source>
        <dbReference type="SAM" id="Phobius"/>
    </source>
</evidence>
<evidence type="ECO:0000256" key="2">
    <source>
        <dbReference type="ARBA" id="ARBA00022692"/>
    </source>
</evidence>
<keyword evidence="2 7" id="KW-0812">Transmembrane</keyword>
<dbReference type="EMBL" id="MCFJ01000005">
    <property type="protein sequence ID" value="ORY66613.1"/>
    <property type="molecule type" value="Genomic_DNA"/>
</dbReference>
<comment type="caution">
    <text evidence="9">The sequence shown here is derived from an EMBL/GenBank/DDBJ whole genome shotgun (WGS) entry which is preliminary data.</text>
</comment>
<evidence type="ECO:0000256" key="1">
    <source>
        <dbReference type="ARBA" id="ARBA00004141"/>
    </source>
</evidence>
<protein>
    <recommendedName>
        <fullName evidence="8">Rhodopsin domain-containing protein</fullName>
    </recommendedName>
</protein>
<dbReference type="Proteomes" id="UP000193689">
    <property type="component" value="Unassembled WGS sequence"/>
</dbReference>
<feature type="region of interest" description="Disordered" evidence="6">
    <location>
        <begin position="352"/>
        <end position="380"/>
    </location>
</feature>
<evidence type="ECO:0000256" key="3">
    <source>
        <dbReference type="ARBA" id="ARBA00022989"/>
    </source>
</evidence>
<dbReference type="STRING" id="1141098.A0A1Y2E4W3"/>
<evidence type="ECO:0000256" key="6">
    <source>
        <dbReference type="SAM" id="MobiDB-lite"/>
    </source>
</evidence>
<keyword evidence="10" id="KW-1185">Reference proteome</keyword>
<comment type="subcellular location">
    <subcellularLocation>
        <location evidence="1">Membrane</location>
        <topology evidence="1">Multi-pass membrane protein</topology>
    </subcellularLocation>
</comment>
<evidence type="ECO:0000256" key="5">
    <source>
        <dbReference type="ARBA" id="ARBA00038359"/>
    </source>
</evidence>
<name>A0A1Y2E4W3_9PEZI</name>
<dbReference type="PANTHER" id="PTHR33048:SF108">
    <property type="entry name" value="INTEGRAL MEMBRANE PROTEIN"/>
    <property type="match status" value="1"/>
</dbReference>
<accession>A0A1Y2E4W3</accession>
<keyword evidence="3 7" id="KW-1133">Transmembrane helix</keyword>
<feature type="transmembrane region" description="Helical" evidence="7">
    <location>
        <begin position="261"/>
        <end position="281"/>
    </location>
</feature>
<keyword evidence="4 7" id="KW-0472">Membrane</keyword>
<dbReference type="InParanoid" id="A0A1Y2E4W3"/>
<gene>
    <name evidence="9" type="ORF">BCR38DRAFT_512850</name>
</gene>
<dbReference type="GeneID" id="63781263"/>
<dbReference type="Pfam" id="PF20684">
    <property type="entry name" value="Fung_rhodopsin"/>
    <property type="match status" value="1"/>
</dbReference>
<feature type="transmembrane region" description="Helical" evidence="7">
    <location>
        <begin position="227"/>
        <end position="246"/>
    </location>
</feature>
<evidence type="ECO:0000313" key="9">
    <source>
        <dbReference type="EMBL" id="ORY66613.1"/>
    </source>
</evidence>
<evidence type="ECO:0000313" key="10">
    <source>
        <dbReference type="Proteomes" id="UP000193689"/>
    </source>
</evidence>
<sequence length="380" mass="42436">MTNRTDGLVGAVPPPPGRVPNFENPQDLGRVPHLIGVITCFALSTLFVAIRCYVKVTNTNRRWMIEDMTCLASWTFLVAYSTTILKMISHGEDHHAWEVTVDNYSQFLKWLYISTLLYNPTVYLTKTTLLLLTARAFAVYERVALGLRVFIFAVLIAYIPIQIVKTVVCRPIRAYWDTSIKNAHCLGQRQAFIYDISVALFTDALILIVPIPLTWSLSMPLIKKVKIAVILGAGGVAMGVLIFRAYKCVLFLDSNDVTADFGILDLTCCMEISIGLICASLPSINMLMERTWPAKASAQANCPRTPLMRRMNYLDTLQGQLTSSKPITLTNCLMSQNHMNIDLESRMCAGQQRQLGDNDSLPPGQQEDKNPGNQQIDRGP</sequence>
<evidence type="ECO:0000259" key="8">
    <source>
        <dbReference type="Pfam" id="PF20684"/>
    </source>
</evidence>
<feature type="transmembrane region" description="Helical" evidence="7">
    <location>
        <begin position="110"/>
        <end position="133"/>
    </location>
</feature>
<dbReference type="GO" id="GO:0016020">
    <property type="term" value="C:membrane"/>
    <property type="evidence" value="ECO:0007669"/>
    <property type="project" value="UniProtKB-SubCell"/>
</dbReference>
<dbReference type="RefSeq" id="XP_040717577.1">
    <property type="nucleotide sequence ID" value="XM_040865051.1"/>
</dbReference>
<dbReference type="InterPro" id="IPR052337">
    <property type="entry name" value="SAT4-like"/>
</dbReference>
<evidence type="ECO:0000256" key="4">
    <source>
        <dbReference type="ARBA" id="ARBA00023136"/>
    </source>
</evidence>
<comment type="similarity">
    <text evidence="5">Belongs to the SAT4 family.</text>
</comment>
<feature type="transmembrane region" description="Helical" evidence="7">
    <location>
        <begin position="145"/>
        <end position="163"/>
    </location>
</feature>
<dbReference type="PANTHER" id="PTHR33048">
    <property type="entry name" value="PTH11-LIKE INTEGRAL MEMBRANE PROTEIN (AFU_ORTHOLOGUE AFUA_5G11245)"/>
    <property type="match status" value="1"/>
</dbReference>
<feature type="transmembrane region" description="Helical" evidence="7">
    <location>
        <begin position="191"/>
        <end position="215"/>
    </location>
</feature>
<organism evidence="9 10">
    <name type="scientific">Pseudomassariella vexata</name>
    <dbReference type="NCBI Taxonomy" id="1141098"/>
    <lineage>
        <taxon>Eukaryota</taxon>
        <taxon>Fungi</taxon>
        <taxon>Dikarya</taxon>
        <taxon>Ascomycota</taxon>
        <taxon>Pezizomycotina</taxon>
        <taxon>Sordariomycetes</taxon>
        <taxon>Xylariomycetidae</taxon>
        <taxon>Amphisphaeriales</taxon>
        <taxon>Pseudomassariaceae</taxon>
        <taxon>Pseudomassariella</taxon>
    </lineage>
</organism>
<feature type="transmembrane region" description="Helical" evidence="7">
    <location>
        <begin position="71"/>
        <end position="90"/>
    </location>
</feature>
<dbReference type="InterPro" id="IPR049326">
    <property type="entry name" value="Rhodopsin_dom_fungi"/>
</dbReference>